<dbReference type="InterPro" id="IPR002491">
    <property type="entry name" value="ABC_transptr_periplasmic_BD"/>
</dbReference>
<reference evidence="5 6" key="1">
    <citation type="journal article" date="2014" name="Genome Announc.">
        <title>Complete Genome Sequence of Amino Acid-Utilizing Eubacterium acidaminophilum al-2 (DSM 3953).</title>
        <authorList>
            <person name="Poehlein A."/>
            <person name="Andreesen J.R."/>
            <person name="Daniel R."/>
        </authorList>
    </citation>
    <scope>NUCLEOTIDE SEQUENCE [LARGE SCALE GENOMIC DNA]</scope>
    <source>
        <strain evidence="5 6">DSM 3953</strain>
    </source>
</reference>
<dbReference type="PANTHER" id="PTHR30535">
    <property type="entry name" value="VITAMIN B12-BINDING PROTEIN"/>
    <property type="match status" value="1"/>
</dbReference>
<dbReference type="PROSITE" id="PS51257">
    <property type="entry name" value="PROKAR_LIPOPROTEIN"/>
    <property type="match status" value="1"/>
</dbReference>
<proteinExistence type="inferred from homology"/>
<evidence type="ECO:0000313" key="5">
    <source>
        <dbReference type="EMBL" id="AHM56984.1"/>
    </source>
</evidence>
<dbReference type="PATRIC" id="fig|1286171.3.peg.1640"/>
<dbReference type="PROSITE" id="PS50983">
    <property type="entry name" value="FE_B12_PBP"/>
    <property type="match status" value="1"/>
</dbReference>
<dbReference type="NCBIfam" id="NF038402">
    <property type="entry name" value="TroA_like"/>
    <property type="match status" value="1"/>
</dbReference>
<dbReference type="HOGENOM" id="CLU_038034_2_8_9"/>
<dbReference type="GO" id="GO:0071281">
    <property type="term" value="P:cellular response to iron ion"/>
    <property type="evidence" value="ECO:0007669"/>
    <property type="project" value="TreeGrafter"/>
</dbReference>
<evidence type="ECO:0000256" key="2">
    <source>
        <dbReference type="ARBA" id="ARBA00022729"/>
    </source>
</evidence>
<evidence type="ECO:0000256" key="3">
    <source>
        <dbReference type="SAM" id="SignalP"/>
    </source>
</evidence>
<evidence type="ECO:0000256" key="1">
    <source>
        <dbReference type="ARBA" id="ARBA00008814"/>
    </source>
</evidence>
<dbReference type="AlphaFoldDB" id="W8T5F5"/>
<evidence type="ECO:0000313" key="6">
    <source>
        <dbReference type="Proteomes" id="UP000019591"/>
    </source>
</evidence>
<dbReference type="InterPro" id="IPR050902">
    <property type="entry name" value="ABC_Transporter_SBP"/>
</dbReference>
<dbReference type="Proteomes" id="UP000019591">
    <property type="component" value="Chromosome"/>
</dbReference>
<dbReference type="Gene3D" id="3.40.50.1980">
    <property type="entry name" value="Nitrogenase molybdenum iron protein domain"/>
    <property type="match status" value="2"/>
</dbReference>
<dbReference type="InterPro" id="IPR054828">
    <property type="entry name" value="Vit_B12_bind_prot"/>
</dbReference>
<dbReference type="CDD" id="cd01143">
    <property type="entry name" value="YvrC"/>
    <property type="match status" value="1"/>
</dbReference>
<keyword evidence="2 3" id="KW-0732">Signal</keyword>
<gene>
    <name evidence="5" type="primary">yvrC</name>
    <name evidence="5" type="ORF">EAL2_c16890</name>
</gene>
<sequence>MSRLSRRIAAIFLIIVAFVMAAGCSQTGPADSSSSKGASAEASAYPLEIKDSHGRTVVIEKKPERVVSIAPGITESIFAIGKGEVLVGRTDYCTYPKETDGIESIGGMQDPNIEKIVELDPDIVIASAHFKEETLEKLEELGLKVVVLYGEESFEGVYDIIGKLGTILDAKANANELTAEMESRVAAVKAKVNGLEKPSVYYVIGFGEYGDFTAGSDTFISKMIEMAGGTNAASDVKGWKYSLERLVENDPDILICSSEYSPSEQVAAANGYKELSAVKNGSIFTIETDTVEIQGPRQVEGLEELARIIHPEAFK</sequence>
<feature type="chain" id="PRO_5038653175" evidence="3">
    <location>
        <begin position="22"/>
        <end position="315"/>
    </location>
</feature>
<accession>W8T5F5</accession>
<dbReference type="eggNOG" id="COG0614">
    <property type="taxonomic scope" value="Bacteria"/>
</dbReference>
<feature type="signal peptide" evidence="3">
    <location>
        <begin position="1"/>
        <end position="21"/>
    </location>
</feature>
<name>W8T5F5_PEPAC</name>
<dbReference type="Pfam" id="PF01497">
    <property type="entry name" value="Peripla_BP_2"/>
    <property type="match status" value="1"/>
</dbReference>
<dbReference type="STRING" id="1286171.EAL2_c16890"/>
<keyword evidence="6" id="KW-1185">Reference proteome</keyword>
<comment type="similarity">
    <text evidence="1">Belongs to the bacterial solute-binding protein 8 family.</text>
</comment>
<dbReference type="PANTHER" id="PTHR30535:SF34">
    <property type="entry name" value="MOLYBDATE-BINDING PROTEIN MOLA"/>
    <property type="match status" value="1"/>
</dbReference>
<feature type="domain" description="Fe/B12 periplasmic-binding" evidence="4">
    <location>
        <begin position="65"/>
        <end position="313"/>
    </location>
</feature>
<dbReference type="SUPFAM" id="SSF53807">
    <property type="entry name" value="Helical backbone' metal receptor"/>
    <property type="match status" value="1"/>
</dbReference>
<dbReference type="KEGG" id="eac:EAL2_c16890"/>
<evidence type="ECO:0000259" key="4">
    <source>
        <dbReference type="PROSITE" id="PS50983"/>
    </source>
</evidence>
<dbReference type="EMBL" id="CP007452">
    <property type="protein sequence ID" value="AHM56984.1"/>
    <property type="molecule type" value="Genomic_DNA"/>
</dbReference>
<organism evidence="5 6">
    <name type="scientific">Peptoclostridium acidaminophilum DSM 3953</name>
    <dbReference type="NCBI Taxonomy" id="1286171"/>
    <lineage>
        <taxon>Bacteria</taxon>
        <taxon>Bacillati</taxon>
        <taxon>Bacillota</taxon>
        <taxon>Clostridia</taxon>
        <taxon>Peptostreptococcales</taxon>
        <taxon>Peptoclostridiaceae</taxon>
        <taxon>Peptoclostridium</taxon>
    </lineage>
</organism>
<protein>
    <submittedName>
        <fullName evidence="5">ABC-type Fe3+-hydroxamate transport system, periplasmic component YvrC</fullName>
    </submittedName>
</protein>
<dbReference type="RefSeq" id="WP_025435953.1">
    <property type="nucleotide sequence ID" value="NZ_CP007452.1"/>
</dbReference>